<reference evidence="1" key="1">
    <citation type="journal article" date="2022" name="Int. J. Mol. Sci.">
        <title>Draft Genome of Tanacetum Coccineum: Genomic Comparison of Closely Related Tanacetum-Family Plants.</title>
        <authorList>
            <person name="Yamashiro T."/>
            <person name="Shiraishi A."/>
            <person name="Nakayama K."/>
            <person name="Satake H."/>
        </authorList>
    </citation>
    <scope>NUCLEOTIDE SEQUENCE</scope>
</reference>
<dbReference type="Proteomes" id="UP001151760">
    <property type="component" value="Unassembled WGS sequence"/>
</dbReference>
<keyword evidence="1" id="KW-0808">Transferase</keyword>
<dbReference type="EMBL" id="BQNB010020396">
    <property type="protein sequence ID" value="GJT95510.1"/>
    <property type="molecule type" value="Genomic_DNA"/>
</dbReference>
<dbReference type="InterPro" id="IPR001680">
    <property type="entry name" value="WD40_rpt"/>
</dbReference>
<comment type="caution">
    <text evidence="1">The sequence shown here is derived from an EMBL/GenBank/DDBJ whole genome shotgun (WGS) entry which is preliminary data.</text>
</comment>
<organism evidence="1 2">
    <name type="scientific">Tanacetum coccineum</name>
    <dbReference type="NCBI Taxonomy" id="301880"/>
    <lineage>
        <taxon>Eukaryota</taxon>
        <taxon>Viridiplantae</taxon>
        <taxon>Streptophyta</taxon>
        <taxon>Embryophyta</taxon>
        <taxon>Tracheophyta</taxon>
        <taxon>Spermatophyta</taxon>
        <taxon>Magnoliopsida</taxon>
        <taxon>eudicotyledons</taxon>
        <taxon>Gunneridae</taxon>
        <taxon>Pentapetalae</taxon>
        <taxon>asterids</taxon>
        <taxon>campanulids</taxon>
        <taxon>Asterales</taxon>
        <taxon>Asteraceae</taxon>
        <taxon>Asteroideae</taxon>
        <taxon>Anthemideae</taxon>
        <taxon>Anthemidinae</taxon>
        <taxon>Tanacetum</taxon>
    </lineage>
</organism>
<dbReference type="SMART" id="SM00320">
    <property type="entry name" value="WD40"/>
    <property type="match status" value="1"/>
</dbReference>
<evidence type="ECO:0000313" key="1">
    <source>
        <dbReference type="EMBL" id="GJT95510.1"/>
    </source>
</evidence>
<evidence type="ECO:0000313" key="2">
    <source>
        <dbReference type="Proteomes" id="UP001151760"/>
    </source>
</evidence>
<dbReference type="InterPro" id="IPR015943">
    <property type="entry name" value="WD40/YVTN_repeat-like_dom_sf"/>
</dbReference>
<reference evidence="1" key="2">
    <citation type="submission" date="2022-01" db="EMBL/GenBank/DDBJ databases">
        <authorList>
            <person name="Yamashiro T."/>
            <person name="Shiraishi A."/>
            <person name="Satake H."/>
            <person name="Nakayama K."/>
        </authorList>
    </citation>
    <scope>NUCLEOTIDE SEQUENCE</scope>
</reference>
<dbReference type="Gene3D" id="2.130.10.10">
    <property type="entry name" value="YVTN repeat-like/Quinoprotein amine dehydrogenase"/>
    <property type="match status" value="1"/>
</dbReference>
<sequence>MSLNTIMQMEKKDHVDTHSEAVMTVSGFGKDEILRTLAWRPIEVATMASVWNAENLQCLQTLTGNTSIVTSILCWDQFLLSCSLDKTIKVYRVKLWKDIKNAPEHYMTRLKEVLDPLLTSKDATNEVKVPVQTLLIFAELFSSSKKTEPENVSLDQLFSMDTAISKMRKLIKEVKKVPKNKSESKKPREEALQDCNHDSFGAFPSFETKRRLEIRSHVERKLGFLRGVGSVLVLPSNWFPLTRVKWLPLIANSLAVSYYAKESPIPPPTIVPPSSMFNPQEFFLPEELLSPKKQGHNQSFSSTSALPQEIEMGESTQCSQRMSTSKAPAITQAAIKKLVTDCVTAALEAQACIQWPSTCNPNKNTDLLELLCKNRKLIKSSEAA</sequence>
<dbReference type="PANTHER" id="PTHR44489">
    <property type="match status" value="1"/>
</dbReference>
<proteinExistence type="predicted"/>
<keyword evidence="1" id="KW-0548">Nucleotidyltransferase</keyword>
<keyword evidence="2" id="KW-1185">Reference proteome</keyword>
<dbReference type="InterPro" id="IPR044715">
    <property type="entry name" value="WDR86-like"/>
</dbReference>
<dbReference type="InterPro" id="IPR036322">
    <property type="entry name" value="WD40_repeat_dom_sf"/>
</dbReference>
<dbReference type="PANTHER" id="PTHR44489:SF1">
    <property type="entry name" value="ZINC FINGER CCCH DOMAIN-CONTAINING PROTEIN 63"/>
    <property type="match status" value="1"/>
</dbReference>
<accession>A0ABQ5I5Y9</accession>
<dbReference type="GO" id="GO:0003964">
    <property type="term" value="F:RNA-directed DNA polymerase activity"/>
    <property type="evidence" value="ECO:0007669"/>
    <property type="project" value="UniProtKB-KW"/>
</dbReference>
<name>A0ABQ5I5Y9_9ASTR</name>
<keyword evidence="1" id="KW-0695">RNA-directed DNA polymerase</keyword>
<protein>
    <submittedName>
        <fullName evidence="1">Reverse transcriptase domain-containing protein</fullName>
    </submittedName>
</protein>
<dbReference type="SUPFAM" id="SSF50978">
    <property type="entry name" value="WD40 repeat-like"/>
    <property type="match status" value="1"/>
</dbReference>
<gene>
    <name evidence="1" type="ORF">Tco_1091028</name>
</gene>